<name>A0ABR1VRY1_9PEZI</name>
<dbReference type="EMBL" id="JAQQWM010000003">
    <property type="protein sequence ID" value="KAK8072664.1"/>
    <property type="molecule type" value="Genomic_DNA"/>
</dbReference>
<protein>
    <submittedName>
        <fullName evidence="2">Uncharacterized protein</fullName>
    </submittedName>
</protein>
<organism evidence="2 3">
    <name type="scientific">Apiospora saccharicola</name>
    <dbReference type="NCBI Taxonomy" id="335842"/>
    <lineage>
        <taxon>Eukaryota</taxon>
        <taxon>Fungi</taxon>
        <taxon>Dikarya</taxon>
        <taxon>Ascomycota</taxon>
        <taxon>Pezizomycotina</taxon>
        <taxon>Sordariomycetes</taxon>
        <taxon>Xylariomycetidae</taxon>
        <taxon>Amphisphaeriales</taxon>
        <taxon>Apiosporaceae</taxon>
        <taxon>Apiospora</taxon>
    </lineage>
</organism>
<evidence type="ECO:0000313" key="3">
    <source>
        <dbReference type="Proteomes" id="UP001446871"/>
    </source>
</evidence>
<accession>A0ABR1VRY1</accession>
<feature type="compositionally biased region" description="Basic and acidic residues" evidence="1">
    <location>
        <begin position="64"/>
        <end position="81"/>
    </location>
</feature>
<evidence type="ECO:0000256" key="1">
    <source>
        <dbReference type="SAM" id="MobiDB-lite"/>
    </source>
</evidence>
<keyword evidence="3" id="KW-1185">Reference proteome</keyword>
<proteinExistence type="predicted"/>
<sequence>MSSLFPLGTAAETAAAESTTTAASAAGGNRIILNRFNLVVVVGDVGQDRRRVKEEQGIDQEGNGGDHDAWEGRMPREAGEG</sequence>
<reference evidence="2 3" key="1">
    <citation type="submission" date="2023-01" db="EMBL/GenBank/DDBJ databases">
        <title>Analysis of 21 Apiospora genomes using comparative genomics revels a genus with tremendous synthesis potential of carbohydrate active enzymes and secondary metabolites.</title>
        <authorList>
            <person name="Sorensen T."/>
        </authorList>
    </citation>
    <scope>NUCLEOTIDE SEQUENCE [LARGE SCALE GENOMIC DNA]</scope>
    <source>
        <strain evidence="2 3">CBS 83171</strain>
    </source>
</reference>
<feature type="region of interest" description="Disordered" evidence="1">
    <location>
        <begin position="51"/>
        <end position="81"/>
    </location>
</feature>
<dbReference type="Proteomes" id="UP001446871">
    <property type="component" value="Unassembled WGS sequence"/>
</dbReference>
<evidence type="ECO:0000313" key="2">
    <source>
        <dbReference type="EMBL" id="KAK8072664.1"/>
    </source>
</evidence>
<gene>
    <name evidence="2" type="ORF">PG996_006012</name>
</gene>
<comment type="caution">
    <text evidence="2">The sequence shown here is derived from an EMBL/GenBank/DDBJ whole genome shotgun (WGS) entry which is preliminary data.</text>
</comment>